<protein>
    <submittedName>
        <fullName evidence="4">Flagellar biosynthetic protein FlhB</fullName>
    </submittedName>
</protein>
<accession>A0A2T5K830</accession>
<dbReference type="GO" id="GO:0005886">
    <property type="term" value="C:plasma membrane"/>
    <property type="evidence" value="ECO:0007669"/>
    <property type="project" value="TreeGrafter"/>
</dbReference>
<keyword evidence="3" id="KW-0472">Membrane</keyword>
<evidence type="ECO:0000256" key="1">
    <source>
        <dbReference type="ARBA" id="ARBA00010690"/>
    </source>
</evidence>
<keyword evidence="4" id="KW-0966">Cell projection</keyword>
<dbReference type="OrthoDB" id="9807950at2"/>
<feature type="transmembrane region" description="Helical" evidence="3">
    <location>
        <begin position="150"/>
        <end position="169"/>
    </location>
</feature>
<keyword evidence="3" id="KW-1133">Transmembrane helix</keyword>
<comment type="caution">
    <text evidence="4">The sequence shown here is derived from an EMBL/GenBank/DDBJ whole genome shotgun (WGS) entry which is preliminary data.</text>
</comment>
<keyword evidence="4" id="KW-0282">Flagellum</keyword>
<dbReference type="Pfam" id="PF01312">
    <property type="entry name" value="Bac_export_2"/>
    <property type="match status" value="1"/>
</dbReference>
<organism evidence="4 5">
    <name type="scientific">Cereibacter azotoformans</name>
    <dbReference type="NCBI Taxonomy" id="43057"/>
    <lineage>
        <taxon>Bacteria</taxon>
        <taxon>Pseudomonadati</taxon>
        <taxon>Pseudomonadota</taxon>
        <taxon>Alphaproteobacteria</taxon>
        <taxon>Rhodobacterales</taxon>
        <taxon>Paracoccaceae</taxon>
        <taxon>Cereibacter</taxon>
    </lineage>
</organism>
<dbReference type="Gene3D" id="6.10.250.2080">
    <property type="match status" value="1"/>
</dbReference>
<dbReference type="InterPro" id="IPR029025">
    <property type="entry name" value="T3SS_substrate_exporter_C"/>
</dbReference>
<keyword evidence="3" id="KW-0812">Transmembrane</keyword>
<dbReference type="PRINTS" id="PR00950">
    <property type="entry name" value="TYPE3IMSPROT"/>
</dbReference>
<feature type="transmembrane region" description="Helical" evidence="3">
    <location>
        <begin position="189"/>
        <end position="211"/>
    </location>
</feature>
<feature type="transmembrane region" description="Helical" evidence="3">
    <location>
        <begin position="32"/>
        <end position="53"/>
    </location>
</feature>
<dbReference type="Gene3D" id="3.40.1690.10">
    <property type="entry name" value="secretion proteins EscU"/>
    <property type="match status" value="1"/>
</dbReference>
<dbReference type="InterPro" id="IPR006135">
    <property type="entry name" value="T3SS_substrate_exporter"/>
</dbReference>
<dbReference type="PANTHER" id="PTHR30531:SF12">
    <property type="entry name" value="FLAGELLAR BIOSYNTHETIC PROTEIN FLHB"/>
    <property type="match status" value="1"/>
</dbReference>
<reference evidence="4 5" key="1">
    <citation type="submission" date="2018-04" db="EMBL/GenBank/DDBJ databases">
        <title>Genomic Encyclopedia of Type Strains, Phase III (KMG-III): the genomes of soil and plant-associated and newly described type strains.</title>
        <authorList>
            <person name="Whitman W."/>
        </authorList>
    </citation>
    <scope>NUCLEOTIDE SEQUENCE [LARGE SCALE GENOMIC DNA]</scope>
    <source>
        <strain evidence="4 5">KA25</strain>
    </source>
</reference>
<feature type="region of interest" description="Disordered" evidence="2">
    <location>
        <begin position="1"/>
        <end position="28"/>
    </location>
</feature>
<proteinExistence type="inferred from homology"/>
<gene>
    <name evidence="4" type="ORF">C8J28_1074</name>
</gene>
<evidence type="ECO:0000256" key="2">
    <source>
        <dbReference type="SAM" id="MobiDB-lite"/>
    </source>
</evidence>
<dbReference type="AlphaFoldDB" id="A0A2T5K830"/>
<comment type="similarity">
    <text evidence="1">Belongs to the type III secretion exporter family.</text>
</comment>
<dbReference type="PANTHER" id="PTHR30531">
    <property type="entry name" value="FLAGELLAR BIOSYNTHETIC PROTEIN FLHB"/>
    <property type="match status" value="1"/>
</dbReference>
<keyword evidence="5" id="KW-1185">Reference proteome</keyword>
<dbReference type="SUPFAM" id="SSF160544">
    <property type="entry name" value="EscU C-terminal domain-like"/>
    <property type="match status" value="1"/>
</dbReference>
<feature type="compositionally biased region" description="Basic and acidic residues" evidence="2">
    <location>
        <begin position="7"/>
        <end position="28"/>
    </location>
</feature>
<evidence type="ECO:0000256" key="3">
    <source>
        <dbReference type="SAM" id="Phobius"/>
    </source>
</evidence>
<dbReference type="EMBL" id="QAOT01000007">
    <property type="protein sequence ID" value="PTR18580.1"/>
    <property type="molecule type" value="Genomic_DNA"/>
</dbReference>
<evidence type="ECO:0000313" key="5">
    <source>
        <dbReference type="Proteomes" id="UP000244060"/>
    </source>
</evidence>
<dbReference type="GO" id="GO:0009306">
    <property type="term" value="P:protein secretion"/>
    <property type="evidence" value="ECO:0007669"/>
    <property type="project" value="InterPro"/>
</dbReference>
<keyword evidence="4" id="KW-0969">Cilium</keyword>
<dbReference type="RefSeq" id="WP_108220835.1">
    <property type="nucleotide sequence ID" value="NZ_CP090021.1"/>
</dbReference>
<name>A0A2T5K830_9RHOB</name>
<feature type="transmembrane region" description="Helical" evidence="3">
    <location>
        <begin position="85"/>
        <end position="110"/>
    </location>
</feature>
<dbReference type="Proteomes" id="UP000244060">
    <property type="component" value="Unassembled WGS sequence"/>
</dbReference>
<sequence length="359" mass="39242">MSEGDEDKPHEPSQRKLEEARRKGELPKSQDLVTAASYGGLLLAALGLGQGAIQRMGDMGTSLLGQADRFSTLLSDKAQPQVGGLLGSVLLAVLPFFAIPALAAVAALVAQRALVVAPTKLAPKTERISPVSGFRNRFGRNGLFEFAKSLVKLLLVAVVFALFITFHMAGMLDMLAMAPGLAVGRMFMLMLEFLAIVVLLSGGIGLIDYFWQRAEHLRRHRMSRKELTDEAKDAEGDPHVKAQRRQKAMEIATNRMLQDVAGADVVVVNPTHYAVALRWKRGDRRAPLCVAKGTDEIAARIRERAAEAGVPIHRDPPTARALHAAVRVGEEIRPEHYKAVAAAIRFSERIRRRMKGVRA</sequence>
<evidence type="ECO:0000313" key="4">
    <source>
        <dbReference type="EMBL" id="PTR18580.1"/>
    </source>
</evidence>